<proteinExistence type="predicted"/>
<evidence type="ECO:0000259" key="5">
    <source>
        <dbReference type="PROSITE" id="PS50977"/>
    </source>
</evidence>
<name>A0A7Z0WNV5_9PSEU</name>
<keyword evidence="2 4" id="KW-0238">DNA-binding</keyword>
<dbReference type="RefSeq" id="WP_075133608.1">
    <property type="nucleotide sequence ID" value="NZ_MSIF01000006.1"/>
</dbReference>
<dbReference type="EMBL" id="MSIF01000006">
    <property type="protein sequence ID" value="OLF10619.1"/>
    <property type="molecule type" value="Genomic_DNA"/>
</dbReference>
<dbReference type="Gene3D" id="1.10.10.60">
    <property type="entry name" value="Homeodomain-like"/>
    <property type="match status" value="1"/>
</dbReference>
<dbReference type="PANTHER" id="PTHR30055:SF234">
    <property type="entry name" value="HTH-TYPE TRANSCRIPTIONAL REGULATOR BETI"/>
    <property type="match status" value="1"/>
</dbReference>
<evidence type="ECO:0000313" key="6">
    <source>
        <dbReference type="EMBL" id="OLF10619.1"/>
    </source>
</evidence>
<feature type="domain" description="HTH tetR-type" evidence="5">
    <location>
        <begin position="13"/>
        <end position="73"/>
    </location>
</feature>
<evidence type="ECO:0000313" key="7">
    <source>
        <dbReference type="Proteomes" id="UP000185696"/>
    </source>
</evidence>
<dbReference type="SUPFAM" id="SSF46689">
    <property type="entry name" value="Homeodomain-like"/>
    <property type="match status" value="1"/>
</dbReference>
<dbReference type="SUPFAM" id="SSF48498">
    <property type="entry name" value="Tetracyclin repressor-like, C-terminal domain"/>
    <property type="match status" value="1"/>
</dbReference>
<keyword evidence="3" id="KW-0804">Transcription</keyword>
<protein>
    <recommendedName>
        <fullName evidence="5">HTH tetR-type domain-containing protein</fullName>
    </recommendedName>
</protein>
<feature type="DNA-binding region" description="H-T-H motif" evidence="4">
    <location>
        <begin position="36"/>
        <end position="55"/>
    </location>
</feature>
<evidence type="ECO:0000256" key="2">
    <source>
        <dbReference type="ARBA" id="ARBA00023125"/>
    </source>
</evidence>
<accession>A0A7Z0WNV5</accession>
<sequence length="203" mass="22509">MPRSEAQYEAMRADTRERIEVAAIRLFARQGFAATNVRDIAREAGISTGLLYRHHRTKEDLFGELVTRAAQGLSGVTARFLADDPPAEIITAFTEELVADVVTNGTFVEFMLIMNQSFAMANPPAQVRTLMARHDAMMRAVADLIARGQRLGRFHPGDPAELASCWFGALGGLAMLRFTLGKRFVAPRPTMLTHFLIKENTDD</sequence>
<dbReference type="InterPro" id="IPR050109">
    <property type="entry name" value="HTH-type_TetR-like_transc_reg"/>
</dbReference>
<dbReference type="GO" id="GO:0003700">
    <property type="term" value="F:DNA-binding transcription factor activity"/>
    <property type="evidence" value="ECO:0007669"/>
    <property type="project" value="TreeGrafter"/>
</dbReference>
<gene>
    <name evidence="6" type="ORF">BLA60_15715</name>
</gene>
<dbReference type="GO" id="GO:0000976">
    <property type="term" value="F:transcription cis-regulatory region binding"/>
    <property type="evidence" value="ECO:0007669"/>
    <property type="project" value="TreeGrafter"/>
</dbReference>
<dbReference type="InterPro" id="IPR009057">
    <property type="entry name" value="Homeodomain-like_sf"/>
</dbReference>
<dbReference type="PANTHER" id="PTHR30055">
    <property type="entry name" value="HTH-TYPE TRANSCRIPTIONAL REGULATOR RUTR"/>
    <property type="match status" value="1"/>
</dbReference>
<dbReference type="PROSITE" id="PS50977">
    <property type="entry name" value="HTH_TETR_2"/>
    <property type="match status" value="1"/>
</dbReference>
<dbReference type="Gene3D" id="1.10.357.10">
    <property type="entry name" value="Tetracycline Repressor, domain 2"/>
    <property type="match status" value="1"/>
</dbReference>
<dbReference type="InterPro" id="IPR036271">
    <property type="entry name" value="Tet_transcr_reg_TetR-rel_C_sf"/>
</dbReference>
<keyword evidence="7" id="KW-1185">Reference proteome</keyword>
<comment type="caution">
    <text evidence="6">The sequence shown here is derived from an EMBL/GenBank/DDBJ whole genome shotgun (WGS) entry which is preliminary data.</text>
</comment>
<keyword evidence="1" id="KW-0805">Transcription regulation</keyword>
<reference evidence="6 7" key="1">
    <citation type="submission" date="2016-12" db="EMBL/GenBank/DDBJ databases">
        <title>The draft genome sequence of Actinophytocola xinjiangensis.</title>
        <authorList>
            <person name="Wang W."/>
            <person name="Yuan L."/>
        </authorList>
    </citation>
    <scope>NUCLEOTIDE SEQUENCE [LARGE SCALE GENOMIC DNA]</scope>
    <source>
        <strain evidence="6 7">CGMCC 4.4663</strain>
    </source>
</reference>
<dbReference type="InterPro" id="IPR001647">
    <property type="entry name" value="HTH_TetR"/>
</dbReference>
<organism evidence="6 7">
    <name type="scientific">Actinophytocola xinjiangensis</name>
    <dbReference type="NCBI Taxonomy" id="485602"/>
    <lineage>
        <taxon>Bacteria</taxon>
        <taxon>Bacillati</taxon>
        <taxon>Actinomycetota</taxon>
        <taxon>Actinomycetes</taxon>
        <taxon>Pseudonocardiales</taxon>
        <taxon>Pseudonocardiaceae</taxon>
    </lineage>
</organism>
<dbReference type="PRINTS" id="PR00455">
    <property type="entry name" value="HTHTETR"/>
</dbReference>
<evidence type="ECO:0000256" key="4">
    <source>
        <dbReference type="PROSITE-ProRule" id="PRU00335"/>
    </source>
</evidence>
<dbReference type="Pfam" id="PF00440">
    <property type="entry name" value="TetR_N"/>
    <property type="match status" value="1"/>
</dbReference>
<evidence type="ECO:0000256" key="3">
    <source>
        <dbReference type="ARBA" id="ARBA00023163"/>
    </source>
</evidence>
<evidence type="ECO:0000256" key="1">
    <source>
        <dbReference type="ARBA" id="ARBA00023015"/>
    </source>
</evidence>
<dbReference type="AlphaFoldDB" id="A0A7Z0WNV5"/>
<dbReference type="Proteomes" id="UP000185696">
    <property type="component" value="Unassembled WGS sequence"/>
</dbReference>